<feature type="compositionally biased region" description="Low complexity" evidence="11">
    <location>
        <begin position="491"/>
        <end position="524"/>
    </location>
</feature>
<proteinExistence type="inferred from homology"/>
<dbReference type="SUPFAM" id="SSF53383">
    <property type="entry name" value="PLP-dependent transferases"/>
    <property type="match status" value="1"/>
</dbReference>
<keyword evidence="10" id="KW-0012">Acyltransferase</keyword>
<evidence type="ECO:0000256" key="4">
    <source>
        <dbReference type="ARBA" id="ARBA00008392"/>
    </source>
</evidence>
<comment type="caution">
    <text evidence="13">The sequence shown here is derived from an EMBL/GenBank/DDBJ whole genome shotgun (WGS) entry which is preliminary data.</text>
</comment>
<comment type="cofactor">
    <cofactor evidence="1">
        <name>pyridoxal 5'-phosphate</name>
        <dbReference type="ChEBI" id="CHEBI:597326"/>
    </cofactor>
</comment>
<keyword evidence="7" id="KW-0663">Pyridoxal phosphate</keyword>
<evidence type="ECO:0000256" key="3">
    <source>
        <dbReference type="ARBA" id="ARBA00004991"/>
    </source>
</evidence>
<evidence type="ECO:0000256" key="11">
    <source>
        <dbReference type="SAM" id="MobiDB-lite"/>
    </source>
</evidence>
<evidence type="ECO:0000259" key="12">
    <source>
        <dbReference type="Pfam" id="PF00155"/>
    </source>
</evidence>
<name>A0ABR3IRM6_9AGAR</name>
<evidence type="ECO:0000256" key="5">
    <source>
        <dbReference type="ARBA" id="ARBA00013220"/>
    </source>
</evidence>
<evidence type="ECO:0000256" key="8">
    <source>
        <dbReference type="ARBA" id="ARBA00022919"/>
    </source>
</evidence>
<evidence type="ECO:0000313" key="13">
    <source>
        <dbReference type="EMBL" id="KAL0945937.1"/>
    </source>
</evidence>
<keyword evidence="14" id="KW-1185">Reference proteome</keyword>
<dbReference type="InterPro" id="IPR015424">
    <property type="entry name" value="PyrdxlP-dep_Trfase"/>
</dbReference>
<dbReference type="InterPro" id="IPR015422">
    <property type="entry name" value="PyrdxlP-dep_Trfase_small"/>
</dbReference>
<feature type="region of interest" description="Disordered" evidence="11">
    <location>
        <begin position="491"/>
        <end position="528"/>
    </location>
</feature>
<dbReference type="EC" id="2.3.1.50" evidence="5"/>
<dbReference type="Gene3D" id="3.90.1150.10">
    <property type="entry name" value="Aspartate Aminotransferase, domain 1"/>
    <property type="match status" value="1"/>
</dbReference>
<keyword evidence="6" id="KW-0808">Transferase</keyword>
<dbReference type="Pfam" id="PF00155">
    <property type="entry name" value="Aminotran_1_2"/>
    <property type="match status" value="1"/>
</dbReference>
<dbReference type="EMBL" id="JASNQZ010000015">
    <property type="protein sequence ID" value="KAL0945937.1"/>
    <property type="molecule type" value="Genomic_DNA"/>
</dbReference>
<comment type="similarity">
    <text evidence="4">Belongs to the class-II pyridoxal-phosphate-dependent aminotransferase family.</text>
</comment>
<evidence type="ECO:0000256" key="2">
    <source>
        <dbReference type="ARBA" id="ARBA00004760"/>
    </source>
</evidence>
<dbReference type="Proteomes" id="UP001556367">
    <property type="component" value="Unassembled WGS sequence"/>
</dbReference>
<keyword evidence="9" id="KW-0443">Lipid metabolism</keyword>
<organism evidence="13 14">
    <name type="scientific">Hohenbuehelia grisea</name>
    <dbReference type="NCBI Taxonomy" id="104357"/>
    <lineage>
        <taxon>Eukaryota</taxon>
        <taxon>Fungi</taxon>
        <taxon>Dikarya</taxon>
        <taxon>Basidiomycota</taxon>
        <taxon>Agaricomycotina</taxon>
        <taxon>Agaricomycetes</taxon>
        <taxon>Agaricomycetidae</taxon>
        <taxon>Agaricales</taxon>
        <taxon>Pleurotineae</taxon>
        <taxon>Pleurotaceae</taxon>
        <taxon>Hohenbuehelia</taxon>
    </lineage>
</organism>
<reference evidence="14" key="1">
    <citation type="submission" date="2024-06" db="EMBL/GenBank/DDBJ databases">
        <title>Multi-omics analyses provide insights into the biosynthesis of the anticancer antibiotic pleurotin in Hohenbuehelia grisea.</title>
        <authorList>
            <person name="Weaver J.A."/>
            <person name="Alberti F."/>
        </authorList>
    </citation>
    <scope>NUCLEOTIDE SEQUENCE [LARGE SCALE GENOMIC DNA]</scope>
    <source>
        <strain evidence="14">T-177</strain>
    </source>
</reference>
<evidence type="ECO:0000256" key="10">
    <source>
        <dbReference type="ARBA" id="ARBA00023315"/>
    </source>
</evidence>
<comment type="pathway">
    <text evidence="2">Lipid metabolism; sphingolipid metabolism.</text>
</comment>
<accession>A0ABR3IRM6</accession>
<evidence type="ECO:0000256" key="7">
    <source>
        <dbReference type="ARBA" id="ARBA00022898"/>
    </source>
</evidence>
<dbReference type="PANTHER" id="PTHR13693:SF2">
    <property type="entry name" value="SERINE PALMITOYLTRANSFERASE 1"/>
    <property type="match status" value="1"/>
</dbReference>
<evidence type="ECO:0000256" key="1">
    <source>
        <dbReference type="ARBA" id="ARBA00001933"/>
    </source>
</evidence>
<evidence type="ECO:0000256" key="6">
    <source>
        <dbReference type="ARBA" id="ARBA00022679"/>
    </source>
</evidence>
<dbReference type="InterPro" id="IPR050087">
    <property type="entry name" value="AON_synthase_class-II"/>
</dbReference>
<protein>
    <recommendedName>
        <fullName evidence="5">serine C-palmitoyltransferase</fullName>
        <ecNumber evidence="5">2.3.1.50</ecNumber>
    </recommendedName>
</protein>
<dbReference type="Gene3D" id="3.40.640.10">
    <property type="entry name" value="Type I PLP-dependent aspartate aminotransferase-like (Major domain)"/>
    <property type="match status" value="1"/>
</dbReference>
<keyword evidence="8" id="KW-0746">Sphingolipid metabolism</keyword>
<evidence type="ECO:0000256" key="9">
    <source>
        <dbReference type="ARBA" id="ARBA00023098"/>
    </source>
</evidence>
<dbReference type="InterPro" id="IPR004839">
    <property type="entry name" value="Aminotransferase_I/II_large"/>
</dbReference>
<dbReference type="PANTHER" id="PTHR13693">
    <property type="entry name" value="CLASS II AMINOTRANSFERASE/8-AMINO-7-OXONONANOATE SYNTHASE"/>
    <property type="match status" value="1"/>
</dbReference>
<dbReference type="InterPro" id="IPR015421">
    <property type="entry name" value="PyrdxlP-dep_Trfase_major"/>
</dbReference>
<comment type="pathway">
    <text evidence="3">Sphingolipid metabolism.</text>
</comment>
<sequence>MSTTMSTSSTSSLEPLFAFLSYSLATAESAFYRLPGSAVIVRYVKSSHQNDPGRTLLELILIIFAIRTLLQSRTRTDKQQKHFIEFNEKEIDELVADWNPEPLTQPLSAEDQADIACVPIISGPTGPKPRLVVPNSPSPSKPVINLATYNPTGLAGSEYLKSRAISTLRKYGLGSCGPTGFYGMIDVHLELEKAIAGFLGADAAILYAQALSTVASVIPAFCKRGDLVLADRHASFAIRKGLEISRATVRWYEHNDLASLEEVMMGIERDERRRARRRGCLSSLTRMLGLTHKRMQAKYIVTEGIFERDGAMVDLPKLVELKNKYKYRLILDESMSFGTVGRTGRGLTELYNVPATKVDMIVGSVANALGTGGGFCAGAEAVVAHQRINAPASVFSASLPALLAVAATEAINILSASPSILESLHENARAARAALDKIDGIEIPSHPASAVIHVCLKPSFWGWREPATDEGTPTLSSPGLLHPSSASALVPPALSKSTSSKSTSSKSGHSLPSYSSSVSPTSQVYPPPSAEQIAFEESILQEIADEALGQGVLVVRARRLRGQEVNEPRASLKLCVSGGQAATGAYGGEPGGGGLSKKEIEKACSVLKSAIGKVASRRR</sequence>
<evidence type="ECO:0000313" key="14">
    <source>
        <dbReference type="Proteomes" id="UP001556367"/>
    </source>
</evidence>
<feature type="domain" description="Aminotransferase class I/classII large" evidence="12">
    <location>
        <begin position="142"/>
        <end position="446"/>
    </location>
</feature>
<gene>
    <name evidence="13" type="ORF">HGRIS_012216</name>
</gene>